<dbReference type="AlphaFoldDB" id="A0A645HUW5"/>
<sequence length="90" mass="10399">MPGDPLLVEIRIVLLVVCHHRVVSRVLLCVAFLQFGKVRANVRGNCKRLFVPAVVFAHRLDRFFTQRFAVRTCGICLWRAVRNFGVYDDQ</sequence>
<proteinExistence type="predicted"/>
<dbReference type="EMBL" id="VSSQ01094809">
    <property type="protein sequence ID" value="MPN39163.1"/>
    <property type="molecule type" value="Genomic_DNA"/>
</dbReference>
<name>A0A645HUW5_9ZZZZ</name>
<organism evidence="1">
    <name type="scientific">bioreactor metagenome</name>
    <dbReference type="NCBI Taxonomy" id="1076179"/>
    <lineage>
        <taxon>unclassified sequences</taxon>
        <taxon>metagenomes</taxon>
        <taxon>ecological metagenomes</taxon>
    </lineage>
</organism>
<reference evidence="1" key="1">
    <citation type="submission" date="2019-08" db="EMBL/GenBank/DDBJ databases">
        <authorList>
            <person name="Kucharzyk K."/>
            <person name="Murdoch R.W."/>
            <person name="Higgins S."/>
            <person name="Loffler F."/>
        </authorList>
    </citation>
    <scope>NUCLEOTIDE SEQUENCE</scope>
</reference>
<evidence type="ECO:0000313" key="1">
    <source>
        <dbReference type="EMBL" id="MPN39163.1"/>
    </source>
</evidence>
<comment type="caution">
    <text evidence="1">The sequence shown here is derived from an EMBL/GenBank/DDBJ whole genome shotgun (WGS) entry which is preliminary data.</text>
</comment>
<gene>
    <name evidence="1" type="ORF">SDC9_186691</name>
</gene>
<protein>
    <submittedName>
        <fullName evidence="1">Uncharacterized protein</fullName>
    </submittedName>
</protein>
<accession>A0A645HUW5</accession>